<sequence>MSQINRYAISAFLILYLPHALCEFFYESHRKAGYQSLFGGGNILTAHADGVRNLFSPATTTDNTSTASANNVSKNVPVGGIRYHVASEVLKLASSTLEKALSGDWAESTRKADGRYYIVFEEWDEQALLMLLNIIHL</sequence>
<name>A0A6A5SLS5_9PLEO</name>
<dbReference type="AlphaFoldDB" id="A0A6A5SLS5"/>
<evidence type="ECO:0000256" key="1">
    <source>
        <dbReference type="SAM" id="SignalP"/>
    </source>
</evidence>
<keyword evidence="3" id="KW-1185">Reference proteome</keyword>
<evidence type="ECO:0000313" key="2">
    <source>
        <dbReference type="EMBL" id="KAF1940630.1"/>
    </source>
</evidence>
<dbReference type="Proteomes" id="UP000800038">
    <property type="component" value="Unassembled WGS sequence"/>
</dbReference>
<organism evidence="2 3">
    <name type="scientific">Clathrospora elynae</name>
    <dbReference type="NCBI Taxonomy" id="706981"/>
    <lineage>
        <taxon>Eukaryota</taxon>
        <taxon>Fungi</taxon>
        <taxon>Dikarya</taxon>
        <taxon>Ascomycota</taxon>
        <taxon>Pezizomycotina</taxon>
        <taxon>Dothideomycetes</taxon>
        <taxon>Pleosporomycetidae</taxon>
        <taxon>Pleosporales</taxon>
        <taxon>Diademaceae</taxon>
        <taxon>Clathrospora</taxon>
    </lineage>
</organism>
<feature type="chain" id="PRO_5025505710" evidence="1">
    <location>
        <begin position="23"/>
        <end position="137"/>
    </location>
</feature>
<dbReference type="EMBL" id="ML976060">
    <property type="protein sequence ID" value="KAF1940630.1"/>
    <property type="molecule type" value="Genomic_DNA"/>
</dbReference>
<accession>A0A6A5SLS5</accession>
<evidence type="ECO:0000313" key="3">
    <source>
        <dbReference type="Proteomes" id="UP000800038"/>
    </source>
</evidence>
<dbReference type="OrthoDB" id="5326346at2759"/>
<feature type="signal peptide" evidence="1">
    <location>
        <begin position="1"/>
        <end position="22"/>
    </location>
</feature>
<reference evidence="2" key="1">
    <citation type="journal article" date="2020" name="Stud. Mycol.">
        <title>101 Dothideomycetes genomes: a test case for predicting lifestyles and emergence of pathogens.</title>
        <authorList>
            <person name="Haridas S."/>
            <person name="Albert R."/>
            <person name="Binder M."/>
            <person name="Bloem J."/>
            <person name="Labutti K."/>
            <person name="Salamov A."/>
            <person name="Andreopoulos B."/>
            <person name="Baker S."/>
            <person name="Barry K."/>
            <person name="Bills G."/>
            <person name="Bluhm B."/>
            <person name="Cannon C."/>
            <person name="Castanera R."/>
            <person name="Culley D."/>
            <person name="Daum C."/>
            <person name="Ezra D."/>
            <person name="Gonzalez J."/>
            <person name="Henrissat B."/>
            <person name="Kuo A."/>
            <person name="Liang C."/>
            <person name="Lipzen A."/>
            <person name="Lutzoni F."/>
            <person name="Magnuson J."/>
            <person name="Mondo S."/>
            <person name="Nolan M."/>
            <person name="Ohm R."/>
            <person name="Pangilinan J."/>
            <person name="Park H.-J."/>
            <person name="Ramirez L."/>
            <person name="Alfaro M."/>
            <person name="Sun H."/>
            <person name="Tritt A."/>
            <person name="Yoshinaga Y."/>
            <person name="Zwiers L.-H."/>
            <person name="Turgeon B."/>
            <person name="Goodwin S."/>
            <person name="Spatafora J."/>
            <person name="Crous P."/>
            <person name="Grigoriev I."/>
        </authorList>
    </citation>
    <scope>NUCLEOTIDE SEQUENCE</scope>
    <source>
        <strain evidence="2">CBS 161.51</strain>
    </source>
</reference>
<protein>
    <submittedName>
        <fullName evidence="2">Uncharacterized protein</fullName>
    </submittedName>
</protein>
<gene>
    <name evidence="2" type="ORF">EJ02DRAFT_467252</name>
</gene>
<keyword evidence="1" id="KW-0732">Signal</keyword>
<proteinExistence type="predicted"/>